<feature type="non-terminal residue" evidence="1">
    <location>
        <position position="134"/>
    </location>
</feature>
<dbReference type="Pfam" id="PF25680">
    <property type="entry name" value="Mom"/>
    <property type="match status" value="1"/>
</dbReference>
<proteinExistence type="predicted"/>
<reference evidence="1" key="1">
    <citation type="journal article" date="2014" name="Front. Microbiol.">
        <title>High frequency of phylogenetically diverse reductive dehalogenase-homologous genes in deep subseafloor sedimentary metagenomes.</title>
        <authorList>
            <person name="Kawai M."/>
            <person name="Futagami T."/>
            <person name="Toyoda A."/>
            <person name="Takaki Y."/>
            <person name="Nishi S."/>
            <person name="Hori S."/>
            <person name="Arai W."/>
            <person name="Tsubouchi T."/>
            <person name="Morono Y."/>
            <person name="Uchiyama I."/>
            <person name="Ito T."/>
            <person name="Fujiyama A."/>
            <person name="Inagaki F."/>
            <person name="Takami H."/>
        </authorList>
    </citation>
    <scope>NUCLEOTIDE SEQUENCE</scope>
    <source>
        <strain evidence="1">Expedition CK06-06</strain>
    </source>
</reference>
<gene>
    <name evidence="1" type="ORF">S01H4_37227</name>
</gene>
<evidence type="ECO:0000313" key="1">
    <source>
        <dbReference type="EMBL" id="GAG98584.1"/>
    </source>
</evidence>
<dbReference type="EMBL" id="BART01019979">
    <property type="protein sequence ID" value="GAG98584.1"/>
    <property type="molecule type" value="Genomic_DNA"/>
</dbReference>
<comment type="caution">
    <text evidence="1">The sequence shown here is derived from an EMBL/GenBank/DDBJ whole genome shotgun (WGS) entry which is preliminary data.</text>
</comment>
<sequence length="134" mass="15428">MKNLIYSVTTKKVIGIGSGDYWIIETPSQIVDKLVVKHHYSHKATKNRFLSFIVNDDKGLLSLGYGIKPEQKYTISTLIERGNYCEFDRMYLSDDLPKFSETRVISLLLSFLRQVHKRIKFVITYADGSVDNFG</sequence>
<name>X1BS81_9ZZZZ</name>
<protein>
    <submittedName>
        <fullName evidence="1">Uncharacterized protein</fullName>
    </submittedName>
</protein>
<dbReference type="AlphaFoldDB" id="X1BS81"/>
<organism evidence="1">
    <name type="scientific">marine sediment metagenome</name>
    <dbReference type="NCBI Taxonomy" id="412755"/>
    <lineage>
        <taxon>unclassified sequences</taxon>
        <taxon>metagenomes</taxon>
        <taxon>ecological metagenomes</taxon>
    </lineage>
</organism>
<accession>X1BS81</accession>
<dbReference type="InterPro" id="IPR057895">
    <property type="entry name" value="Mom"/>
</dbReference>